<keyword evidence="12" id="KW-0732">Signal</keyword>
<feature type="chain" id="PRO_5008521665" description="glutathione-disulfide reductase" evidence="12">
    <location>
        <begin position="26"/>
        <end position="556"/>
    </location>
</feature>
<evidence type="ECO:0000256" key="3">
    <source>
        <dbReference type="ARBA" id="ARBA00022630"/>
    </source>
</evidence>
<evidence type="ECO:0000256" key="9">
    <source>
        <dbReference type="PIRSR" id="PIRSR000350-3"/>
    </source>
</evidence>
<evidence type="ECO:0000256" key="10">
    <source>
        <dbReference type="PIRSR" id="PIRSR000350-4"/>
    </source>
</evidence>
<dbReference type="SUPFAM" id="SSF55424">
    <property type="entry name" value="FAD/NAD-linked reductases, dimerisation (C-terminal) domain"/>
    <property type="match status" value="1"/>
</dbReference>
<keyword evidence="7 11" id="KW-0676">Redox-active center</keyword>
<evidence type="ECO:0000256" key="7">
    <source>
        <dbReference type="ARBA" id="ARBA00023284"/>
    </source>
</evidence>
<evidence type="ECO:0000259" key="14">
    <source>
        <dbReference type="Pfam" id="PF07992"/>
    </source>
</evidence>
<dbReference type="GO" id="GO:0045454">
    <property type="term" value="P:cell redox homeostasis"/>
    <property type="evidence" value="ECO:0007669"/>
    <property type="project" value="InterPro"/>
</dbReference>
<dbReference type="PRINTS" id="PR00368">
    <property type="entry name" value="FADPNR"/>
</dbReference>
<dbReference type="EC" id="1.8.1.7" evidence="2"/>
<feature type="active site" description="Proton acceptor" evidence="8">
    <location>
        <position position="541"/>
    </location>
</feature>
<dbReference type="GO" id="GO:0005829">
    <property type="term" value="C:cytosol"/>
    <property type="evidence" value="ECO:0007669"/>
    <property type="project" value="TreeGrafter"/>
</dbReference>
<dbReference type="AlphaFoldDB" id="A0A1B1E635"/>
<accession>A0A1B1E635</accession>
<dbReference type="InterPro" id="IPR004099">
    <property type="entry name" value="Pyr_nucl-diS_OxRdtase_dimer"/>
</dbReference>
<keyword evidence="5 11" id="KW-0560">Oxidoreductase</keyword>
<protein>
    <recommendedName>
        <fullName evidence="2">glutathione-disulfide reductase</fullName>
        <ecNumber evidence="2">1.8.1.7</ecNumber>
    </recommendedName>
</protein>
<dbReference type="GeneID" id="30911668"/>
<dbReference type="PANTHER" id="PTHR42737:SF2">
    <property type="entry name" value="GLUTATHIONE REDUCTASE"/>
    <property type="match status" value="1"/>
</dbReference>
<dbReference type="GO" id="GO:0050660">
    <property type="term" value="F:flavin adenine dinucleotide binding"/>
    <property type="evidence" value="ECO:0007669"/>
    <property type="project" value="InterPro"/>
</dbReference>
<dbReference type="KEGG" id="pcot:PCOAH_00049370"/>
<dbReference type="InterPro" id="IPR016156">
    <property type="entry name" value="FAD/NAD-linked_Rdtase_dimer_sf"/>
</dbReference>
<dbReference type="FunFam" id="3.30.390.30:FF:000003">
    <property type="entry name" value="Glutathione reductase"/>
    <property type="match status" value="1"/>
</dbReference>
<organism evidence="15 16">
    <name type="scientific">Plasmodium coatneyi</name>
    <dbReference type="NCBI Taxonomy" id="208452"/>
    <lineage>
        <taxon>Eukaryota</taxon>
        <taxon>Sar</taxon>
        <taxon>Alveolata</taxon>
        <taxon>Apicomplexa</taxon>
        <taxon>Aconoidasida</taxon>
        <taxon>Haemosporida</taxon>
        <taxon>Plasmodiidae</taxon>
        <taxon>Plasmodium</taxon>
    </lineage>
</organism>
<dbReference type="SUPFAM" id="SSF51905">
    <property type="entry name" value="FAD/NAD(P)-binding domain"/>
    <property type="match status" value="1"/>
</dbReference>
<dbReference type="PRINTS" id="PR00411">
    <property type="entry name" value="PNDRDTASEI"/>
</dbReference>
<comment type="cofactor">
    <cofactor evidence="9">
        <name>FAD</name>
        <dbReference type="ChEBI" id="CHEBI:57692"/>
    </cofactor>
    <text evidence="9">Binds 1 FAD per subunit.</text>
</comment>
<dbReference type="InterPro" id="IPR012999">
    <property type="entry name" value="Pyr_OxRdtase_I_AS"/>
</dbReference>
<dbReference type="PANTHER" id="PTHR42737">
    <property type="entry name" value="GLUTATHIONE REDUCTASE"/>
    <property type="match status" value="1"/>
</dbReference>
<evidence type="ECO:0000256" key="5">
    <source>
        <dbReference type="ARBA" id="ARBA00023002"/>
    </source>
</evidence>
<evidence type="ECO:0000313" key="16">
    <source>
        <dbReference type="Proteomes" id="UP000092716"/>
    </source>
</evidence>
<keyword evidence="4 9" id="KW-0274">FAD</keyword>
<dbReference type="Gene3D" id="3.50.50.60">
    <property type="entry name" value="FAD/NAD(P)-binding domain"/>
    <property type="match status" value="3"/>
</dbReference>
<dbReference type="Pfam" id="PF02852">
    <property type="entry name" value="Pyr_redox_dim"/>
    <property type="match status" value="1"/>
</dbReference>
<dbReference type="GO" id="GO:0034599">
    <property type="term" value="P:cellular response to oxidative stress"/>
    <property type="evidence" value="ECO:0007669"/>
    <property type="project" value="TreeGrafter"/>
</dbReference>
<dbReference type="Gene3D" id="3.30.390.30">
    <property type="match status" value="1"/>
</dbReference>
<evidence type="ECO:0000256" key="12">
    <source>
        <dbReference type="SAM" id="SignalP"/>
    </source>
</evidence>
<evidence type="ECO:0000256" key="11">
    <source>
        <dbReference type="RuleBase" id="RU003691"/>
    </source>
</evidence>
<comment type="similarity">
    <text evidence="1 11">Belongs to the class-I pyridine nucleotide-disulfide oxidoreductase family.</text>
</comment>
<dbReference type="FunFam" id="3.50.50.60:FF:000277">
    <property type="entry name" value="Glutathione reductase"/>
    <property type="match status" value="1"/>
</dbReference>
<feature type="disulfide bond" description="Redox-active" evidence="10">
    <location>
        <begin position="86"/>
        <end position="91"/>
    </location>
</feature>
<sequence length="556" mass="63679">MRQLSYFHLLLLFALLNRSIKLTRSFSFYHNLDHSSAPTYLKKKPNMVYDLIVIGGGSGGMAAARRAAKNKAKVALVEKSYLGGTCVNVGCVPKKIMFNAASIHDILDNSRHYGFDTQFTFNLPLLVERRDKYIRRLNDIYRQNLKKDNVEYFEGKASLLSENKVLIKKVRKEGHVDEEDEEEYVPDDDEEDDEVIEGKNILIAVGNKPIFPNVKGIEHTISSDDFFKIKEAKRIGIVGSGYIAVELINVVRRLGIESYIFARGNRLLRKFDETVINELENDMKKNNINIITHANVEEIEKVKEKNLTIYLADGRKYEHFDYVIYCVGRSPNTEDLNLEALNIKTEKNYILVDDNQRTNVKHIYAVGDCAMVKKQQEIEDLNLLKLYNEDAYINKKKNTSGDVYYNVQLTPVAINAGRLLADRLFLNRSRKTNYKLIPTVIFSHPPIGTIGYSEQEAIDIYGKENVKVYESRFTNLFFSVYDMDPAQKEKTYLKLVCVGKEELIKGLHIVGLNADEIVQGFAVALKMNATKKDFDETIPIHPTAAEEFVTMHPWMK</sequence>
<dbReference type="GO" id="GO:0006749">
    <property type="term" value="P:glutathione metabolic process"/>
    <property type="evidence" value="ECO:0007669"/>
    <property type="project" value="TreeGrafter"/>
</dbReference>
<feature type="signal peptide" evidence="12">
    <location>
        <begin position="1"/>
        <end position="25"/>
    </location>
</feature>
<dbReference type="InterPro" id="IPR046952">
    <property type="entry name" value="GSHR/TRXR-like"/>
</dbReference>
<feature type="binding site" evidence="9">
    <location>
        <position position="368"/>
    </location>
    <ligand>
        <name>FAD</name>
        <dbReference type="ChEBI" id="CHEBI:57692"/>
    </ligand>
</feature>
<dbReference type="InterPro" id="IPR001100">
    <property type="entry name" value="Pyr_nuc-diS_OxRdtase"/>
</dbReference>
<evidence type="ECO:0000259" key="13">
    <source>
        <dbReference type="Pfam" id="PF02852"/>
    </source>
</evidence>
<evidence type="ECO:0000256" key="6">
    <source>
        <dbReference type="ARBA" id="ARBA00023157"/>
    </source>
</evidence>
<dbReference type="Pfam" id="PF07992">
    <property type="entry name" value="Pyr_redox_2"/>
    <property type="match status" value="1"/>
</dbReference>
<keyword evidence="6" id="KW-1015">Disulfide bond</keyword>
<dbReference type="VEuPathDB" id="PlasmoDB:PCOAH_00049370"/>
<dbReference type="InterPro" id="IPR023753">
    <property type="entry name" value="FAD/NAD-binding_dom"/>
</dbReference>
<name>A0A1B1E635_9APIC</name>
<gene>
    <name evidence="15" type="ORF">PCOAH_00049370</name>
</gene>
<evidence type="ECO:0000256" key="4">
    <source>
        <dbReference type="ARBA" id="ARBA00022827"/>
    </source>
</evidence>
<evidence type="ECO:0000256" key="8">
    <source>
        <dbReference type="PIRSR" id="PIRSR000350-2"/>
    </source>
</evidence>
<feature type="binding site" evidence="9">
    <location>
        <position position="95"/>
    </location>
    <ligand>
        <name>FAD</name>
        <dbReference type="ChEBI" id="CHEBI:57692"/>
    </ligand>
</feature>
<keyword evidence="16" id="KW-1185">Reference proteome</keyword>
<dbReference type="PROSITE" id="PS00076">
    <property type="entry name" value="PYRIDINE_REDOX_1"/>
    <property type="match status" value="1"/>
</dbReference>
<dbReference type="RefSeq" id="XP_019917150.1">
    <property type="nucleotide sequence ID" value="XM_020061720.1"/>
</dbReference>
<evidence type="ECO:0000313" key="15">
    <source>
        <dbReference type="EMBL" id="ANQ10455.1"/>
    </source>
</evidence>
<keyword evidence="9" id="KW-0520">NAD</keyword>
<evidence type="ECO:0000256" key="2">
    <source>
        <dbReference type="ARBA" id="ARBA00012607"/>
    </source>
</evidence>
<dbReference type="InterPro" id="IPR036188">
    <property type="entry name" value="FAD/NAD-bd_sf"/>
</dbReference>
<feature type="domain" description="FAD/NAD(P)-binding" evidence="14">
    <location>
        <begin position="49"/>
        <end position="375"/>
    </location>
</feature>
<feature type="binding site" evidence="9">
    <location>
        <begin position="239"/>
        <end position="246"/>
    </location>
    <ligand>
        <name>NAD(+)</name>
        <dbReference type="ChEBI" id="CHEBI:57540"/>
    </ligand>
</feature>
<dbReference type="GO" id="GO:0004362">
    <property type="term" value="F:glutathione-disulfide reductase (NADPH) activity"/>
    <property type="evidence" value="ECO:0007669"/>
    <property type="project" value="UniProtKB-EC"/>
</dbReference>
<dbReference type="PIRSF" id="PIRSF000350">
    <property type="entry name" value="Mercury_reductase_MerA"/>
    <property type="match status" value="1"/>
</dbReference>
<proteinExistence type="inferred from homology"/>
<dbReference type="Proteomes" id="UP000092716">
    <property type="component" value="Chromosome 13"/>
</dbReference>
<reference evidence="16" key="1">
    <citation type="submission" date="2016-06" db="EMBL/GenBank/DDBJ databases">
        <title>First high quality genome sequence of Plasmodium coatneyi using continuous long reads from single molecule, real-time sequencing.</title>
        <authorList>
            <person name="Chien J.-T."/>
            <person name="Pakala S.B."/>
            <person name="Geraldo J.A."/>
            <person name="Lapp S.A."/>
            <person name="Barnwell J.W."/>
            <person name="Kissinger J.C."/>
            <person name="Galinski M.R."/>
            <person name="Humphrey J.C."/>
        </authorList>
    </citation>
    <scope>NUCLEOTIDE SEQUENCE [LARGE SCALE GENOMIC DNA]</scope>
    <source>
        <strain evidence="16">Hackeri</strain>
    </source>
</reference>
<dbReference type="OrthoDB" id="5956163at2759"/>
<feature type="binding site" evidence="9">
    <location>
        <position position="328"/>
    </location>
    <ligand>
        <name>NAD(+)</name>
        <dbReference type="ChEBI" id="CHEBI:57540"/>
    </ligand>
</feature>
<evidence type="ECO:0000256" key="1">
    <source>
        <dbReference type="ARBA" id="ARBA00007532"/>
    </source>
</evidence>
<feature type="domain" description="Pyridine nucleotide-disulphide oxidoreductase dimerisation" evidence="13">
    <location>
        <begin position="437"/>
        <end position="551"/>
    </location>
</feature>
<keyword evidence="9" id="KW-0547">Nucleotide-binding</keyword>
<keyword evidence="3 11" id="KW-0285">Flavoprotein</keyword>
<dbReference type="GO" id="GO:0005739">
    <property type="term" value="C:mitochondrion"/>
    <property type="evidence" value="ECO:0007669"/>
    <property type="project" value="TreeGrafter"/>
</dbReference>
<dbReference type="EMBL" id="CP016251">
    <property type="protein sequence ID" value="ANQ10455.1"/>
    <property type="molecule type" value="Genomic_DNA"/>
</dbReference>